<accession>A0A372LUD8</accession>
<protein>
    <recommendedName>
        <fullName evidence="4">DUF3800 domain-containing protein</fullName>
    </recommendedName>
</protein>
<sequence>MEQLPPITDDDAMSRPPAHLHPVEIACDESGSDGENLVNGNTDVFTHASVGLDRTAAEQGLDETFDRVRSPASSALTEYKANVLLRPKHRRALIWLLGPSGPLLGGAHVHVVDKRHFLLATTTALLTDTDEETADLVLAAHHAGPETYGTERWRDFLAAANDLLRARTRPDAPDPVEAFGRSVERLHAVGPADAAGPAARLTERLLPTRERADRIRLHLAQDPGDWPVLDPLFPALLHTIGHWSTGGRRVTVVHDRQNTLTPERIGHVAAATGGALAEVQLVEARQDPRIGLADFLAGTTRKIASDLLQGVEDPELTDLLRPYTDSPAGSPASWRWSGSRPG</sequence>
<gene>
    <name evidence="2" type="ORF">DY218_33960</name>
</gene>
<evidence type="ECO:0008006" key="4">
    <source>
        <dbReference type="Google" id="ProtNLM"/>
    </source>
</evidence>
<evidence type="ECO:0000313" key="3">
    <source>
        <dbReference type="Proteomes" id="UP000263094"/>
    </source>
</evidence>
<dbReference type="Proteomes" id="UP000263094">
    <property type="component" value="Unassembled WGS sequence"/>
</dbReference>
<proteinExistence type="predicted"/>
<reference evidence="2 3" key="1">
    <citation type="submission" date="2018-08" db="EMBL/GenBank/DDBJ databases">
        <title>Isolation, diversity and antifungal activity of Actinobacteria from wheat.</title>
        <authorList>
            <person name="Han C."/>
        </authorList>
    </citation>
    <scope>NUCLEOTIDE SEQUENCE [LARGE SCALE GENOMIC DNA]</scope>
    <source>
        <strain evidence="2 3">NEAU-YY421</strain>
    </source>
</reference>
<dbReference type="AlphaFoldDB" id="A0A372LUD8"/>
<feature type="region of interest" description="Disordered" evidence="1">
    <location>
        <begin position="319"/>
        <end position="342"/>
    </location>
</feature>
<evidence type="ECO:0000256" key="1">
    <source>
        <dbReference type="SAM" id="MobiDB-lite"/>
    </source>
</evidence>
<organism evidence="2 3">
    <name type="scientific">Streptomyces triticagri</name>
    <dbReference type="NCBI Taxonomy" id="2293568"/>
    <lineage>
        <taxon>Bacteria</taxon>
        <taxon>Bacillati</taxon>
        <taxon>Actinomycetota</taxon>
        <taxon>Actinomycetes</taxon>
        <taxon>Kitasatosporales</taxon>
        <taxon>Streptomycetaceae</taxon>
        <taxon>Streptomyces</taxon>
    </lineage>
</organism>
<keyword evidence="3" id="KW-1185">Reference proteome</keyword>
<evidence type="ECO:0000313" key="2">
    <source>
        <dbReference type="EMBL" id="RFU82278.1"/>
    </source>
</evidence>
<dbReference type="EMBL" id="QUAK01000239">
    <property type="protein sequence ID" value="RFU82278.1"/>
    <property type="molecule type" value="Genomic_DNA"/>
</dbReference>
<dbReference type="OrthoDB" id="5521286at2"/>
<name>A0A372LUD8_9ACTN</name>
<comment type="caution">
    <text evidence="2">The sequence shown here is derived from an EMBL/GenBank/DDBJ whole genome shotgun (WGS) entry which is preliminary data.</text>
</comment>